<gene>
    <name evidence="1" type="ORF">K1W69_00135</name>
</gene>
<dbReference type="Proteomes" id="UP001196509">
    <property type="component" value="Unassembled WGS sequence"/>
</dbReference>
<evidence type="ECO:0008006" key="3">
    <source>
        <dbReference type="Google" id="ProtNLM"/>
    </source>
</evidence>
<organism evidence="1 2">
    <name type="scientific">Flavimaribacter sediminis</name>
    <dbReference type="NCBI Taxonomy" id="2865987"/>
    <lineage>
        <taxon>Bacteria</taxon>
        <taxon>Pseudomonadati</taxon>
        <taxon>Pseudomonadota</taxon>
        <taxon>Alphaproteobacteria</taxon>
        <taxon>Hyphomicrobiales</taxon>
        <taxon>Rhizobiaceae</taxon>
        <taxon>Flavimaribacter</taxon>
    </lineage>
</organism>
<sequence>MTDTKIVFACDESGAKGYADQAESFPGEVGVFAGVLVPEECEGVARQEFQAILDKYAPKSGKLHIADLPEGQQEGLRRDVYAAIRKLNLPCFWYAIHVEGLRTWHEMQRKIIEEARMSASLHRPEPRVKQGSVRDKPPSMHEELFAGLYSHIIAFLEERSRKKVSVEIRTDQIDSPIVKNFESVAKRLLSDDPYLTTVKGWDTITKKVVEGRVEVGVNIPPSLKLEVVVTELAINVVREGDGYVLAADVLANSLNYLFKNRSSSELYKPLNHPDAVIEHPIAENLAAFCDWGSGDPIGDKLYSHPKAQESCL</sequence>
<dbReference type="RefSeq" id="WP_220226310.1">
    <property type="nucleotide sequence ID" value="NZ_JAICBX010000001.1"/>
</dbReference>
<keyword evidence="2" id="KW-1185">Reference proteome</keyword>
<evidence type="ECO:0000313" key="1">
    <source>
        <dbReference type="EMBL" id="MBW8635577.1"/>
    </source>
</evidence>
<dbReference type="EMBL" id="JAICBX010000001">
    <property type="protein sequence ID" value="MBW8635577.1"/>
    <property type="molecule type" value="Genomic_DNA"/>
</dbReference>
<reference evidence="1" key="1">
    <citation type="submission" date="2021-08" db="EMBL/GenBank/DDBJ databases">
        <title>Hoeflea bacterium WL0058 sp. nov., isolated from the sediment.</title>
        <authorList>
            <person name="Wang L."/>
            <person name="Zhang D."/>
        </authorList>
    </citation>
    <scope>NUCLEOTIDE SEQUENCE</scope>
    <source>
        <strain evidence="1">WL0058</strain>
    </source>
</reference>
<proteinExistence type="predicted"/>
<evidence type="ECO:0000313" key="2">
    <source>
        <dbReference type="Proteomes" id="UP001196509"/>
    </source>
</evidence>
<accession>A0AAE2ZIY2</accession>
<dbReference type="AlphaFoldDB" id="A0AAE2ZIY2"/>
<comment type="caution">
    <text evidence="1">The sequence shown here is derived from an EMBL/GenBank/DDBJ whole genome shotgun (WGS) entry which is preliminary data.</text>
</comment>
<protein>
    <recommendedName>
        <fullName evidence="3">DUF3800 domain-containing protein</fullName>
    </recommendedName>
</protein>
<name>A0AAE2ZIY2_9HYPH</name>